<feature type="region of interest" description="Disordered" evidence="2">
    <location>
        <begin position="260"/>
        <end position="289"/>
    </location>
</feature>
<dbReference type="OrthoDB" id="6138041at2759"/>
<proteinExistence type="predicted"/>
<keyword evidence="1" id="KW-0175">Coiled coil</keyword>
<dbReference type="AlphaFoldDB" id="A0A8B6HE44"/>
<evidence type="ECO:0000313" key="3">
    <source>
        <dbReference type="EMBL" id="VDI77873.1"/>
    </source>
</evidence>
<dbReference type="Proteomes" id="UP000596742">
    <property type="component" value="Unassembled WGS sequence"/>
</dbReference>
<dbReference type="EMBL" id="UYJE01009906">
    <property type="protein sequence ID" value="VDI77873.1"/>
    <property type="molecule type" value="Genomic_DNA"/>
</dbReference>
<evidence type="ECO:0000256" key="1">
    <source>
        <dbReference type="SAM" id="Coils"/>
    </source>
</evidence>
<name>A0A8B6HE44_MYTGA</name>
<feature type="compositionally biased region" description="Basic and acidic residues" evidence="2">
    <location>
        <begin position="345"/>
        <end position="355"/>
    </location>
</feature>
<accession>A0A8B6HE44</accession>
<protein>
    <submittedName>
        <fullName evidence="3">Uncharacterized protein</fullName>
    </submittedName>
</protein>
<feature type="region of interest" description="Disordered" evidence="2">
    <location>
        <begin position="179"/>
        <end position="232"/>
    </location>
</feature>
<feature type="coiled-coil region" evidence="1">
    <location>
        <begin position="69"/>
        <end position="123"/>
    </location>
</feature>
<sequence length="470" mass="54172">MNQEIKELTMDDDKEIFERNLSGFTLSILHAACSETETDAVSVQQTKDTETASKEEIEAFFGDVRTKELDRLTATMKEHNDEAVNQETASEEERISFFKDVRTKELDSMYATLNTQVDKAENQDVQAKPVISTEEIIQNQALHTEETASEEDRVAFFQSVRDAERKKLVDAFEREKIWKEQREERRAKKRQEQIRKMFEEFHKPAVSPPSASYLSPAQEPGPSNEQYHQYPSSSNAEYNIMLKASVSKLHERVKAFAEQQKDLQQKLEQSHATKPRADTDENKENKHISIKTRSDAEILLVDKTNDVKKTGSVRRFVSRMFKRSKSTTADFSSKQVDPEELKLDLSLLDDNKEKDLEEEDHPDTARTSNSEWYTLSDIEEPPRPRLKPFFTPLKETHETTRSKLSGSTNNKVAESMNQFLLNEPTKSDPTEIPVHSGSTSRFQRFRKWIARLCCCCCCSQNDEDRDTACS</sequence>
<feature type="compositionally biased region" description="Basic and acidic residues" evidence="2">
    <location>
        <begin position="179"/>
        <end position="203"/>
    </location>
</feature>
<comment type="caution">
    <text evidence="3">The sequence shown here is derived from an EMBL/GenBank/DDBJ whole genome shotgun (WGS) entry which is preliminary data.</text>
</comment>
<keyword evidence="4" id="KW-1185">Reference proteome</keyword>
<evidence type="ECO:0000313" key="4">
    <source>
        <dbReference type="Proteomes" id="UP000596742"/>
    </source>
</evidence>
<gene>
    <name evidence="3" type="ORF">MGAL_10B059128</name>
</gene>
<reference evidence="3" key="1">
    <citation type="submission" date="2018-11" db="EMBL/GenBank/DDBJ databases">
        <authorList>
            <person name="Alioto T."/>
            <person name="Alioto T."/>
        </authorList>
    </citation>
    <scope>NUCLEOTIDE SEQUENCE</scope>
</reference>
<evidence type="ECO:0000256" key="2">
    <source>
        <dbReference type="SAM" id="MobiDB-lite"/>
    </source>
</evidence>
<organism evidence="3 4">
    <name type="scientific">Mytilus galloprovincialis</name>
    <name type="common">Mediterranean mussel</name>
    <dbReference type="NCBI Taxonomy" id="29158"/>
    <lineage>
        <taxon>Eukaryota</taxon>
        <taxon>Metazoa</taxon>
        <taxon>Spiralia</taxon>
        <taxon>Lophotrochozoa</taxon>
        <taxon>Mollusca</taxon>
        <taxon>Bivalvia</taxon>
        <taxon>Autobranchia</taxon>
        <taxon>Pteriomorphia</taxon>
        <taxon>Mytilida</taxon>
        <taxon>Mytiloidea</taxon>
        <taxon>Mytilidae</taxon>
        <taxon>Mytilinae</taxon>
        <taxon>Mytilus</taxon>
    </lineage>
</organism>
<feature type="region of interest" description="Disordered" evidence="2">
    <location>
        <begin position="345"/>
        <end position="371"/>
    </location>
</feature>
<feature type="compositionally biased region" description="Polar residues" evidence="2">
    <location>
        <begin position="209"/>
        <end position="232"/>
    </location>
</feature>